<evidence type="ECO:0000313" key="2">
    <source>
        <dbReference type="EMBL" id="GHB04367.1"/>
    </source>
</evidence>
<proteinExistence type="predicted"/>
<dbReference type="EMBL" id="BMZH01000020">
    <property type="protein sequence ID" value="GHB04367.1"/>
    <property type="molecule type" value="Genomic_DNA"/>
</dbReference>
<protein>
    <submittedName>
        <fullName evidence="2">Uncharacterized protein</fullName>
    </submittedName>
</protein>
<dbReference type="AlphaFoldDB" id="A0A8J3CTC4"/>
<comment type="caution">
    <text evidence="2">The sequence shown here is derived from an EMBL/GenBank/DDBJ whole genome shotgun (WGS) entry which is preliminary data.</text>
</comment>
<reference evidence="2" key="1">
    <citation type="journal article" date="2014" name="Int. J. Syst. Evol. Microbiol.">
        <title>Complete genome sequence of Corynebacterium casei LMG S-19264T (=DSM 44701T), isolated from a smear-ripened cheese.</title>
        <authorList>
            <consortium name="US DOE Joint Genome Institute (JGI-PGF)"/>
            <person name="Walter F."/>
            <person name="Albersmeier A."/>
            <person name="Kalinowski J."/>
            <person name="Ruckert C."/>
        </authorList>
    </citation>
    <scope>NUCLEOTIDE SEQUENCE</scope>
    <source>
        <strain evidence="2">KCTC 32513</strain>
    </source>
</reference>
<accession>A0A8J3CTC4</accession>
<evidence type="ECO:0000256" key="1">
    <source>
        <dbReference type="SAM" id="Phobius"/>
    </source>
</evidence>
<feature type="transmembrane region" description="Helical" evidence="1">
    <location>
        <begin position="27"/>
        <end position="46"/>
    </location>
</feature>
<gene>
    <name evidence="2" type="ORF">GCM10009069_28650</name>
</gene>
<evidence type="ECO:0000313" key="3">
    <source>
        <dbReference type="Proteomes" id="UP000634004"/>
    </source>
</evidence>
<dbReference type="Proteomes" id="UP000634004">
    <property type="component" value="Unassembled WGS sequence"/>
</dbReference>
<name>A0A8J3CTC4_9PROT</name>
<keyword evidence="1" id="KW-1133">Transmembrane helix</keyword>
<organism evidence="2 3">
    <name type="scientific">Algimonas arctica</name>
    <dbReference type="NCBI Taxonomy" id="1479486"/>
    <lineage>
        <taxon>Bacteria</taxon>
        <taxon>Pseudomonadati</taxon>
        <taxon>Pseudomonadota</taxon>
        <taxon>Alphaproteobacteria</taxon>
        <taxon>Maricaulales</taxon>
        <taxon>Robiginitomaculaceae</taxon>
        <taxon>Algimonas</taxon>
    </lineage>
</organism>
<reference evidence="2" key="2">
    <citation type="submission" date="2020-09" db="EMBL/GenBank/DDBJ databases">
        <authorList>
            <person name="Sun Q."/>
            <person name="Kim S."/>
        </authorList>
    </citation>
    <scope>NUCLEOTIDE SEQUENCE</scope>
    <source>
        <strain evidence="2">KCTC 32513</strain>
    </source>
</reference>
<keyword evidence="1" id="KW-0472">Membrane</keyword>
<sequence length="50" mass="5592">MPEYRNEPTEFAEPTQAEIRARTGRNIAIALGLVIFLILIAVSIVLRQPV</sequence>
<dbReference type="RefSeq" id="WP_189499576.1">
    <property type="nucleotide sequence ID" value="NZ_BMZH01000020.1"/>
</dbReference>
<keyword evidence="3" id="KW-1185">Reference proteome</keyword>
<keyword evidence="1" id="KW-0812">Transmembrane</keyword>